<keyword evidence="2" id="KW-1185">Reference proteome</keyword>
<sequence>MSQLIPEGLQIPPGVDTRQFLLSLPALGPDQIPKGADTTMTLDGPDQVWYLVVAIICIAVPGLCLILRVYTRLAVMRGFEPADYFLFLAFPLIIVEVAMGYQMVKWGAGVHQWQISLGELFNQLYWANVAQIIYCPLSFVVKMAILMQYLRLFAPSRSGNKFMWYGAWSTIIATFIVYTFFTFWTMFYCKPRRMIWDKLTPNGTCYDVNDIILSQGAFNMASDVVILLLPTFSLWQLNVPLARKMFITMMFATGLIACIASAMRIWFTLNISAAISEADVSWNGLFIGIWTTLEVSLVFVVACTLCLPKLIQAKGRKFRVALSYASTPFSAIPGIIRRKTGSQDESEQRAPQGGQPIVRTSTWEEIDLDDKAPKYYEEHNHWQEEIDSRSRKSSRTRSSGGSQHSGSKHSSQQDGFRLQPLHTKFPEQQQQYKSAFSP</sequence>
<reference evidence="1" key="1">
    <citation type="submission" date="2022-11" db="EMBL/GenBank/DDBJ databases">
        <title>Genome Sequence of Boeremia exigua.</title>
        <authorList>
            <person name="Buettner E."/>
        </authorList>
    </citation>
    <scope>NUCLEOTIDE SEQUENCE</scope>
    <source>
        <strain evidence="1">CU02</strain>
    </source>
</reference>
<accession>A0ACC2IBJ3</accession>
<evidence type="ECO:0000313" key="1">
    <source>
        <dbReference type="EMBL" id="KAJ8112502.1"/>
    </source>
</evidence>
<organism evidence="1 2">
    <name type="scientific">Boeremia exigua</name>
    <dbReference type="NCBI Taxonomy" id="749465"/>
    <lineage>
        <taxon>Eukaryota</taxon>
        <taxon>Fungi</taxon>
        <taxon>Dikarya</taxon>
        <taxon>Ascomycota</taxon>
        <taxon>Pezizomycotina</taxon>
        <taxon>Dothideomycetes</taxon>
        <taxon>Pleosporomycetidae</taxon>
        <taxon>Pleosporales</taxon>
        <taxon>Pleosporineae</taxon>
        <taxon>Didymellaceae</taxon>
        <taxon>Boeremia</taxon>
    </lineage>
</organism>
<dbReference type="Proteomes" id="UP001153331">
    <property type="component" value="Unassembled WGS sequence"/>
</dbReference>
<evidence type="ECO:0000313" key="2">
    <source>
        <dbReference type="Proteomes" id="UP001153331"/>
    </source>
</evidence>
<name>A0ACC2IBJ3_9PLEO</name>
<proteinExistence type="predicted"/>
<dbReference type="EMBL" id="JAPHNI010000319">
    <property type="protein sequence ID" value="KAJ8112502.1"/>
    <property type="molecule type" value="Genomic_DNA"/>
</dbReference>
<comment type="caution">
    <text evidence="1">The sequence shown here is derived from an EMBL/GenBank/DDBJ whole genome shotgun (WGS) entry which is preliminary data.</text>
</comment>
<protein>
    <submittedName>
        <fullName evidence="1">Uncharacterized protein</fullName>
    </submittedName>
</protein>
<gene>
    <name evidence="1" type="ORF">OPT61_g5134</name>
</gene>